<dbReference type="Pfam" id="PF07859">
    <property type="entry name" value="Abhydrolase_3"/>
    <property type="match status" value="1"/>
</dbReference>
<dbReference type="GO" id="GO:0019433">
    <property type="term" value="P:triglyceride catabolic process"/>
    <property type="evidence" value="ECO:0007669"/>
    <property type="project" value="TreeGrafter"/>
</dbReference>
<dbReference type="PANTHER" id="PTHR23025">
    <property type="entry name" value="TRIACYLGLYCEROL LIPASE"/>
    <property type="match status" value="1"/>
</dbReference>
<evidence type="ECO:0000313" key="2">
    <source>
        <dbReference type="EMBL" id="KAF2272751.1"/>
    </source>
</evidence>
<dbReference type="GO" id="GO:0005829">
    <property type="term" value="C:cytosol"/>
    <property type="evidence" value="ECO:0007669"/>
    <property type="project" value="TreeGrafter"/>
</dbReference>
<dbReference type="Proteomes" id="UP000800097">
    <property type="component" value="Unassembled WGS sequence"/>
</dbReference>
<dbReference type="SUPFAM" id="SSF53474">
    <property type="entry name" value="alpha/beta-Hydrolases"/>
    <property type="match status" value="1"/>
</dbReference>
<dbReference type="EMBL" id="ML986517">
    <property type="protein sequence ID" value="KAF2272751.1"/>
    <property type="molecule type" value="Genomic_DNA"/>
</dbReference>
<dbReference type="InterPro" id="IPR029058">
    <property type="entry name" value="AB_hydrolase_fold"/>
</dbReference>
<accession>A0A6A6J861</accession>
<evidence type="ECO:0000313" key="3">
    <source>
        <dbReference type="Proteomes" id="UP000800097"/>
    </source>
</evidence>
<feature type="domain" description="Alpha/beta hydrolase fold-3" evidence="1">
    <location>
        <begin position="98"/>
        <end position="307"/>
    </location>
</feature>
<organism evidence="2 3">
    <name type="scientific">Westerdykella ornata</name>
    <dbReference type="NCBI Taxonomy" id="318751"/>
    <lineage>
        <taxon>Eukaryota</taxon>
        <taxon>Fungi</taxon>
        <taxon>Dikarya</taxon>
        <taxon>Ascomycota</taxon>
        <taxon>Pezizomycotina</taxon>
        <taxon>Dothideomycetes</taxon>
        <taxon>Pleosporomycetidae</taxon>
        <taxon>Pleosporales</taxon>
        <taxon>Sporormiaceae</taxon>
        <taxon>Westerdykella</taxon>
    </lineage>
</organism>
<reference evidence="2" key="1">
    <citation type="journal article" date="2020" name="Stud. Mycol.">
        <title>101 Dothideomycetes genomes: a test case for predicting lifestyles and emergence of pathogens.</title>
        <authorList>
            <person name="Haridas S."/>
            <person name="Albert R."/>
            <person name="Binder M."/>
            <person name="Bloem J."/>
            <person name="Labutti K."/>
            <person name="Salamov A."/>
            <person name="Andreopoulos B."/>
            <person name="Baker S."/>
            <person name="Barry K."/>
            <person name="Bills G."/>
            <person name="Bluhm B."/>
            <person name="Cannon C."/>
            <person name="Castanera R."/>
            <person name="Culley D."/>
            <person name="Daum C."/>
            <person name="Ezra D."/>
            <person name="Gonzalez J."/>
            <person name="Henrissat B."/>
            <person name="Kuo A."/>
            <person name="Liang C."/>
            <person name="Lipzen A."/>
            <person name="Lutzoni F."/>
            <person name="Magnuson J."/>
            <person name="Mondo S."/>
            <person name="Nolan M."/>
            <person name="Ohm R."/>
            <person name="Pangilinan J."/>
            <person name="Park H.-J."/>
            <person name="Ramirez L."/>
            <person name="Alfaro M."/>
            <person name="Sun H."/>
            <person name="Tritt A."/>
            <person name="Yoshinaga Y."/>
            <person name="Zwiers L.-H."/>
            <person name="Turgeon B."/>
            <person name="Goodwin S."/>
            <person name="Spatafora J."/>
            <person name="Crous P."/>
            <person name="Grigoriev I."/>
        </authorList>
    </citation>
    <scope>NUCLEOTIDE SEQUENCE</scope>
    <source>
        <strain evidence="2">CBS 379.55</strain>
    </source>
</reference>
<dbReference type="OrthoDB" id="408631at2759"/>
<sequence>MPLTSDITVNAAKFDASAIDQETNDFNNKLIKIWADGPRWYEVGAPEYRKLRWEGKTPLPKPVVLPEGVNGTIPSRDEGRVIPFRLFKPASGESKGILMHIHGGGWVLQSEAYQDPYLKYMADKFHLTVFSVGYRLAPEHPWPACIDDCVDAAHHLINHGPSQFGGPLLFAGGESAGGHLACLVALSLLSTTPSFSFKGLLLHFGCYDLSSFLPHVHNHKLSLVIDLDIMVSYVKALLPNTTPEDRRDPSISPLWADLRGLKLPPALFTCGSEDPLLDDTVFMGAKWMAASGEAVVKIYTGAPHGFIAFTRGVIKAVQEGLDDVEAFVKEKMEQ</sequence>
<name>A0A6A6J861_WESOR</name>
<proteinExistence type="predicted"/>
<gene>
    <name evidence="2" type="ORF">EI97DRAFT_425736</name>
</gene>
<keyword evidence="3" id="KW-1185">Reference proteome</keyword>
<dbReference type="InterPro" id="IPR013094">
    <property type="entry name" value="AB_hydrolase_3"/>
</dbReference>
<keyword evidence="2" id="KW-0378">Hydrolase</keyword>
<dbReference type="GO" id="GO:0004806">
    <property type="term" value="F:triacylglycerol lipase activity"/>
    <property type="evidence" value="ECO:0007669"/>
    <property type="project" value="TreeGrafter"/>
</dbReference>
<protein>
    <submittedName>
        <fullName evidence="2">Alpha/beta-hydrolase</fullName>
    </submittedName>
</protein>
<dbReference type="GeneID" id="54550340"/>
<dbReference type="PANTHER" id="PTHR23025:SF3">
    <property type="entry name" value="HORMONE-SENSITIVE LIPASE"/>
    <property type="match status" value="1"/>
</dbReference>
<dbReference type="GO" id="GO:0004771">
    <property type="term" value="F:sterol ester esterase activity"/>
    <property type="evidence" value="ECO:0007669"/>
    <property type="project" value="TreeGrafter"/>
</dbReference>
<dbReference type="RefSeq" id="XP_033650290.1">
    <property type="nucleotide sequence ID" value="XM_033797165.1"/>
</dbReference>
<evidence type="ECO:0000259" key="1">
    <source>
        <dbReference type="Pfam" id="PF07859"/>
    </source>
</evidence>
<dbReference type="Gene3D" id="3.40.50.1820">
    <property type="entry name" value="alpha/beta hydrolase"/>
    <property type="match status" value="1"/>
</dbReference>
<dbReference type="AlphaFoldDB" id="A0A6A6J861"/>